<dbReference type="AlphaFoldDB" id="A0A0P6XVG4"/>
<feature type="transmembrane region" description="Helical" evidence="8">
    <location>
        <begin position="245"/>
        <end position="275"/>
    </location>
</feature>
<dbReference type="FunFam" id="1.10.3470.10:FF:000001">
    <property type="entry name" value="Vitamin B12 ABC transporter permease BtuC"/>
    <property type="match status" value="1"/>
</dbReference>
<proteinExistence type="inferred from homology"/>
<keyword evidence="10" id="KW-1185">Reference proteome</keyword>
<feature type="transmembrane region" description="Helical" evidence="8">
    <location>
        <begin position="206"/>
        <end position="225"/>
    </location>
</feature>
<evidence type="ECO:0000256" key="1">
    <source>
        <dbReference type="ARBA" id="ARBA00004651"/>
    </source>
</evidence>
<evidence type="ECO:0000256" key="6">
    <source>
        <dbReference type="ARBA" id="ARBA00022989"/>
    </source>
</evidence>
<organism evidence="9 10">
    <name type="scientific">Bellilinea caldifistulae</name>
    <dbReference type="NCBI Taxonomy" id="360411"/>
    <lineage>
        <taxon>Bacteria</taxon>
        <taxon>Bacillati</taxon>
        <taxon>Chloroflexota</taxon>
        <taxon>Anaerolineae</taxon>
        <taxon>Anaerolineales</taxon>
        <taxon>Anaerolineaceae</taxon>
        <taxon>Bellilinea</taxon>
    </lineage>
</organism>
<dbReference type="GO" id="GO:0022857">
    <property type="term" value="F:transmembrane transporter activity"/>
    <property type="evidence" value="ECO:0007669"/>
    <property type="project" value="InterPro"/>
</dbReference>
<dbReference type="PANTHER" id="PTHR30472:SF25">
    <property type="entry name" value="ABC TRANSPORTER PERMEASE PROTEIN MJ0876-RELATED"/>
    <property type="match status" value="1"/>
</dbReference>
<feature type="transmembrane region" description="Helical" evidence="8">
    <location>
        <begin position="315"/>
        <end position="333"/>
    </location>
</feature>
<reference evidence="9 10" key="1">
    <citation type="submission" date="2015-07" db="EMBL/GenBank/DDBJ databases">
        <title>Draft genome of Bellilinea caldifistulae DSM 17877.</title>
        <authorList>
            <person name="Hemp J."/>
            <person name="Ward L.M."/>
            <person name="Pace L.A."/>
            <person name="Fischer W.W."/>
        </authorList>
    </citation>
    <scope>NUCLEOTIDE SEQUENCE [LARGE SCALE GENOMIC DNA]</scope>
    <source>
        <strain evidence="9 10">GOMI-1</strain>
    </source>
</reference>
<dbReference type="Gene3D" id="1.10.3470.10">
    <property type="entry name" value="ABC transporter involved in vitamin B12 uptake, BtuC"/>
    <property type="match status" value="1"/>
</dbReference>
<evidence type="ECO:0000313" key="10">
    <source>
        <dbReference type="Proteomes" id="UP000050514"/>
    </source>
</evidence>
<dbReference type="PATRIC" id="fig|360411.5.peg.1741"/>
<evidence type="ECO:0000256" key="4">
    <source>
        <dbReference type="ARBA" id="ARBA00022475"/>
    </source>
</evidence>
<keyword evidence="6 8" id="KW-1133">Transmembrane helix</keyword>
<feature type="transmembrane region" description="Helical" evidence="8">
    <location>
        <begin position="287"/>
        <end position="309"/>
    </location>
</feature>
<comment type="subcellular location">
    <subcellularLocation>
        <location evidence="1">Cell membrane</location>
        <topology evidence="1">Multi-pass membrane protein</topology>
    </subcellularLocation>
</comment>
<sequence>MKGRIVHPFWIALVALLAALLLSVLVGSVSLSLMDMARVVAARLSGTEIGGDLRVADTILFSLRLPRTALVALTGSALAVCGTSYQGLFRNPLADPYLIGVASGAGLGAVIALSLRWRYDALGLLAVPLASFSGAVLTVLMVVMLARVGRSLPVTNLLLAGVAVNSFTGAMTSFLLLRSTGELRRAIAWLMGGSAMGGWQPVLAVLPYWLIGLGILMTMGHALNVMQFGDEQAQQLGLPVEATRWVIIAVSSLATAAAVSFTGIIGFVGLIVPHLLRLLTGGDYRRLLPLSLLGGAAFLLVADVLARVVMTPQELPVGIITALAGAPFFIWILRRSRTLPYWS</sequence>
<evidence type="ECO:0008006" key="11">
    <source>
        <dbReference type="Google" id="ProtNLM"/>
    </source>
</evidence>
<protein>
    <recommendedName>
        <fullName evidence="11">Iron ABC transporter permease</fullName>
    </recommendedName>
</protein>
<gene>
    <name evidence="9" type="ORF">AC812_00075</name>
</gene>
<dbReference type="CDD" id="cd06550">
    <property type="entry name" value="TM_ABC_iron-siderophores_like"/>
    <property type="match status" value="1"/>
</dbReference>
<evidence type="ECO:0000256" key="7">
    <source>
        <dbReference type="ARBA" id="ARBA00023136"/>
    </source>
</evidence>
<evidence type="ECO:0000256" key="2">
    <source>
        <dbReference type="ARBA" id="ARBA00007935"/>
    </source>
</evidence>
<dbReference type="GO" id="GO:0005886">
    <property type="term" value="C:plasma membrane"/>
    <property type="evidence" value="ECO:0007669"/>
    <property type="project" value="UniProtKB-SubCell"/>
</dbReference>
<keyword evidence="7 8" id="KW-0472">Membrane</keyword>
<accession>A0A0P6XVG4</accession>
<evidence type="ECO:0000256" key="3">
    <source>
        <dbReference type="ARBA" id="ARBA00022448"/>
    </source>
</evidence>
<dbReference type="InterPro" id="IPR000522">
    <property type="entry name" value="ABC_transptr_permease_BtuC"/>
</dbReference>
<evidence type="ECO:0000256" key="8">
    <source>
        <dbReference type="SAM" id="Phobius"/>
    </source>
</evidence>
<comment type="caution">
    <text evidence="9">The sequence shown here is derived from an EMBL/GenBank/DDBJ whole genome shotgun (WGS) entry which is preliminary data.</text>
</comment>
<comment type="similarity">
    <text evidence="2">Belongs to the binding-protein-dependent transport system permease family. FecCD subfamily.</text>
</comment>
<keyword evidence="4" id="KW-1003">Cell membrane</keyword>
<feature type="transmembrane region" description="Helical" evidence="8">
    <location>
        <begin position="97"/>
        <end position="115"/>
    </location>
</feature>
<dbReference type="SUPFAM" id="SSF81345">
    <property type="entry name" value="ABC transporter involved in vitamin B12 uptake, BtuC"/>
    <property type="match status" value="1"/>
</dbReference>
<dbReference type="InterPro" id="IPR037294">
    <property type="entry name" value="ABC_BtuC-like"/>
</dbReference>
<feature type="transmembrane region" description="Helical" evidence="8">
    <location>
        <begin position="121"/>
        <end position="145"/>
    </location>
</feature>
<evidence type="ECO:0000313" key="9">
    <source>
        <dbReference type="EMBL" id="KPL79260.1"/>
    </source>
</evidence>
<dbReference type="GO" id="GO:0033214">
    <property type="term" value="P:siderophore-iron import into cell"/>
    <property type="evidence" value="ECO:0007669"/>
    <property type="project" value="TreeGrafter"/>
</dbReference>
<keyword evidence="3" id="KW-0813">Transport</keyword>
<dbReference type="PANTHER" id="PTHR30472">
    <property type="entry name" value="FERRIC ENTEROBACTIN TRANSPORT SYSTEM PERMEASE PROTEIN"/>
    <property type="match status" value="1"/>
</dbReference>
<dbReference type="Pfam" id="PF01032">
    <property type="entry name" value="FecCD"/>
    <property type="match status" value="1"/>
</dbReference>
<keyword evidence="5 8" id="KW-0812">Transmembrane</keyword>
<dbReference type="STRING" id="360411.AC812_00075"/>
<evidence type="ECO:0000256" key="5">
    <source>
        <dbReference type="ARBA" id="ARBA00022692"/>
    </source>
</evidence>
<dbReference type="EMBL" id="LGHJ01000001">
    <property type="protein sequence ID" value="KPL79260.1"/>
    <property type="molecule type" value="Genomic_DNA"/>
</dbReference>
<feature type="transmembrane region" description="Helical" evidence="8">
    <location>
        <begin position="157"/>
        <end position="177"/>
    </location>
</feature>
<dbReference type="Proteomes" id="UP000050514">
    <property type="component" value="Unassembled WGS sequence"/>
</dbReference>
<name>A0A0P6XVG4_9CHLR</name>